<evidence type="ECO:0000259" key="1">
    <source>
        <dbReference type="Pfam" id="PF13185"/>
    </source>
</evidence>
<dbReference type="SUPFAM" id="SSF55781">
    <property type="entry name" value="GAF domain-like"/>
    <property type="match status" value="1"/>
</dbReference>
<evidence type="ECO:0000313" key="2">
    <source>
        <dbReference type="EMBL" id="SEJ53989.1"/>
    </source>
</evidence>
<organism evidence="2 3">
    <name type="scientific">Bhargavaea ginsengi</name>
    <dbReference type="NCBI Taxonomy" id="426757"/>
    <lineage>
        <taxon>Bacteria</taxon>
        <taxon>Bacillati</taxon>
        <taxon>Bacillota</taxon>
        <taxon>Bacilli</taxon>
        <taxon>Bacillales</taxon>
        <taxon>Caryophanaceae</taxon>
        <taxon>Bhargavaea</taxon>
    </lineage>
</organism>
<dbReference type="Proteomes" id="UP000199200">
    <property type="component" value="Unassembled WGS sequence"/>
</dbReference>
<dbReference type="Pfam" id="PF13185">
    <property type="entry name" value="GAF_2"/>
    <property type="match status" value="1"/>
</dbReference>
<dbReference type="STRING" id="426757.SAMN04488127_2149"/>
<dbReference type="OrthoDB" id="2360948at2"/>
<sequence>MNELTIYQNVIDRLRERLGFDFMALAMEDAPSGYSVRWRVASGNLNNRFRRIILRSGRGIAGTVFKTGKPLLVPHVDPGRHVPGVLDYPIVNTEQLTSIAAVPLYDGGRVKGVLLGGYRDDHREMTEALCLEMAAASDSVPGFDGKELVSR</sequence>
<dbReference type="RefSeq" id="WP_092053584.1">
    <property type="nucleotide sequence ID" value="NZ_FNZF01000003.1"/>
</dbReference>
<dbReference type="InterPro" id="IPR003018">
    <property type="entry name" value="GAF"/>
</dbReference>
<feature type="domain" description="GAF" evidence="1">
    <location>
        <begin position="5"/>
        <end position="136"/>
    </location>
</feature>
<dbReference type="EMBL" id="FNZF01000003">
    <property type="protein sequence ID" value="SEJ53989.1"/>
    <property type="molecule type" value="Genomic_DNA"/>
</dbReference>
<protein>
    <submittedName>
        <fullName evidence="2">Nitrogen regulatory protein A</fullName>
    </submittedName>
</protein>
<dbReference type="InterPro" id="IPR029016">
    <property type="entry name" value="GAF-like_dom_sf"/>
</dbReference>
<gene>
    <name evidence="2" type="ORF">SAMN04488127_2149</name>
</gene>
<evidence type="ECO:0000313" key="3">
    <source>
        <dbReference type="Proteomes" id="UP000199200"/>
    </source>
</evidence>
<keyword evidence="3" id="KW-1185">Reference proteome</keyword>
<name>A0A1H6ZKN4_9BACL</name>
<dbReference type="AlphaFoldDB" id="A0A1H6ZKN4"/>
<reference evidence="3" key="1">
    <citation type="submission" date="2016-10" db="EMBL/GenBank/DDBJ databases">
        <authorList>
            <person name="Varghese N."/>
            <person name="Submissions S."/>
        </authorList>
    </citation>
    <scope>NUCLEOTIDE SEQUENCE [LARGE SCALE GENOMIC DNA]</scope>
    <source>
        <strain evidence="3">CGMCC 1.6763</strain>
    </source>
</reference>
<proteinExistence type="predicted"/>
<accession>A0A1H6ZKN4</accession>
<dbReference type="Gene3D" id="3.30.450.40">
    <property type="match status" value="1"/>
</dbReference>